<dbReference type="Pfam" id="PF07681">
    <property type="entry name" value="DoxX"/>
    <property type="match status" value="1"/>
</dbReference>
<keyword evidence="6 7" id="KW-0472">Membrane</keyword>
<accession>A0A4R8DGN4</accession>
<evidence type="ECO:0000256" key="4">
    <source>
        <dbReference type="ARBA" id="ARBA00022692"/>
    </source>
</evidence>
<reference evidence="8 9" key="1">
    <citation type="submission" date="2019-03" db="EMBL/GenBank/DDBJ databases">
        <title>Genomic Encyclopedia of Type Strains, Phase IV (KMG-IV): sequencing the most valuable type-strain genomes for metagenomic binning, comparative biology and taxonomic classification.</title>
        <authorList>
            <person name="Goeker M."/>
        </authorList>
    </citation>
    <scope>NUCLEOTIDE SEQUENCE [LARGE SCALE GENOMIC DNA]</scope>
    <source>
        <strain evidence="8 9">DSM 100059</strain>
    </source>
</reference>
<evidence type="ECO:0000256" key="6">
    <source>
        <dbReference type="ARBA" id="ARBA00023136"/>
    </source>
</evidence>
<dbReference type="RefSeq" id="WP_133996420.1">
    <property type="nucleotide sequence ID" value="NZ_SODV01000002.1"/>
</dbReference>
<comment type="caution">
    <text evidence="8">The sequence shown here is derived from an EMBL/GenBank/DDBJ whole genome shotgun (WGS) entry which is preliminary data.</text>
</comment>
<keyword evidence="9" id="KW-1185">Reference proteome</keyword>
<evidence type="ECO:0000313" key="9">
    <source>
        <dbReference type="Proteomes" id="UP000294498"/>
    </source>
</evidence>
<evidence type="ECO:0000256" key="2">
    <source>
        <dbReference type="ARBA" id="ARBA00006679"/>
    </source>
</evidence>
<evidence type="ECO:0000313" key="8">
    <source>
        <dbReference type="EMBL" id="TDW96276.1"/>
    </source>
</evidence>
<keyword evidence="4 7" id="KW-0812">Transmembrane</keyword>
<feature type="transmembrane region" description="Helical" evidence="7">
    <location>
        <begin position="106"/>
        <end position="126"/>
    </location>
</feature>
<organism evidence="8 9">
    <name type="scientific">Dinghuibacter silviterrae</name>
    <dbReference type="NCBI Taxonomy" id="1539049"/>
    <lineage>
        <taxon>Bacteria</taxon>
        <taxon>Pseudomonadati</taxon>
        <taxon>Bacteroidota</taxon>
        <taxon>Chitinophagia</taxon>
        <taxon>Chitinophagales</taxon>
        <taxon>Chitinophagaceae</taxon>
        <taxon>Dinghuibacter</taxon>
    </lineage>
</organism>
<comment type="subcellular location">
    <subcellularLocation>
        <location evidence="1">Cell membrane</location>
        <topology evidence="1">Multi-pass membrane protein</topology>
    </subcellularLocation>
</comment>
<dbReference type="InterPro" id="IPR051907">
    <property type="entry name" value="DoxX-like_oxidoreductase"/>
</dbReference>
<evidence type="ECO:0000256" key="7">
    <source>
        <dbReference type="SAM" id="Phobius"/>
    </source>
</evidence>
<dbReference type="InterPro" id="IPR032808">
    <property type="entry name" value="DoxX"/>
</dbReference>
<comment type="similarity">
    <text evidence="2">Belongs to the DoxX family.</text>
</comment>
<protein>
    <submittedName>
        <fullName evidence="8">Putative membrane protein YphA (DoxX/SURF4 family)</fullName>
    </submittedName>
</protein>
<feature type="transmembrane region" description="Helical" evidence="7">
    <location>
        <begin position="12"/>
        <end position="31"/>
    </location>
</feature>
<proteinExistence type="inferred from homology"/>
<dbReference type="GO" id="GO:0005886">
    <property type="term" value="C:plasma membrane"/>
    <property type="evidence" value="ECO:0007669"/>
    <property type="project" value="UniProtKB-SubCell"/>
</dbReference>
<dbReference type="EMBL" id="SODV01000002">
    <property type="protein sequence ID" value="TDW96276.1"/>
    <property type="molecule type" value="Genomic_DNA"/>
</dbReference>
<sequence length="140" mass="15484">MIRRILATEETGSVLFIRLMVGGIYLSEGIQKFVYPADLGGGHFHSIGFPLPYFSAGLDAVLQIVCAILILAGLFTRLAVVPLLIITIFSLVAIQMPILISHGLWAMLHAARTDWCMLLGTCYLLLKGGGRWSFDRKWFS</sequence>
<feature type="transmembrane region" description="Helical" evidence="7">
    <location>
        <begin position="51"/>
        <end position="71"/>
    </location>
</feature>
<dbReference type="AlphaFoldDB" id="A0A4R8DGN4"/>
<evidence type="ECO:0000256" key="5">
    <source>
        <dbReference type="ARBA" id="ARBA00022989"/>
    </source>
</evidence>
<evidence type="ECO:0000256" key="3">
    <source>
        <dbReference type="ARBA" id="ARBA00022475"/>
    </source>
</evidence>
<dbReference type="PANTHER" id="PTHR33452">
    <property type="entry name" value="OXIDOREDUCTASE CATD-RELATED"/>
    <property type="match status" value="1"/>
</dbReference>
<dbReference type="OrthoDB" id="9813193at2"/>
<dbReference type="PANTHER" id="PTHR33452:SF1">
    <property type="entry name" value="INNER MEMBRANE PROTEIN YPHA-RELATED"/>
    <property type="match status" value="1"/>
</dbReference>
<keyword evidence="3" id="KW-1003">Cell membrane</keyword>
<keyword evidence="5 7" id="KW-1133">Transmembrane helix</keyword>
<name>A0A4R8DGN4_9BACT</name>
<gene>
    <name evidence="8" type="ORF">EDB95_4102</name>
</gene>
<dbReference type="Proteomes" id="UP000294498">
    <property type="component" value="Unassembled WGS sequence"/>
</dbReference>
<evidence type="ECO:0000256" key="1">
    <source>
        <dbReference type="ARBA" id="ARBA00004651"/>
    </source>
</evidence>
<feature type="transmembrane region" description="Helical" evidence="7">
    <location>
        <begin position="78"/>
        <end position="100"/>
    </location>
</feature>